<name>K0RYZ6_THAOC</name>
<evidence type="ECO:0000256" key="7">
    <source>
        <dbReference type="ARBA" id="ARBA00023136"/>
    </source>
</evidence>
<keyword evidence="3" id="KW-1003">Cell membrane</keyword>
<comment type="caution">
    <text evidence="9">The sequence shown here is derived from an EMBL/GenBank/DDBJ whole genome shotgun (WGS) entry which is preliminary data.</text>
</comment>
<evidence type="ECO:0000313" key="9">
    <source>
        <dbReference type="EMBL" id="EJK59033.1"/>
    </source>
</evidence>
<accession>K0RYZ6</accession>
<dbReference type="AlphaFoldDB" id="K0RYZ6"/>
<keyword evidence="7 8" id="KW-0472">Membrane</keyword>
<sequence>MCSDSASELRISLNSRSSSRTSLINNDASAIRPPAIYQTASEAGGGRGSLLQGTLEVILDPARLEALSSCDRDVLTYDSYNFFSRMFSIRGRNTRMVLAPLISLFLWGLVWSLLFLRLESSSYYNENVSRYVSTTQHFFEAKDNLITPLLTPLSFLLTFRLARSAVRFWDARAAMGKLIEICRSNMADVAVGLMSPFRRTRSKLGDEQVGNEQEAMELLCEYSQWLAAFPIATKHYLRPETFTTKNYSKAYAKQRCEYGRLVSDVDAQKMIFECENSFGEASKVGVRVRDPPLVSLNRLHQLAWDVAYFEYEGVTKAPTPHAQSILFSRITDQINILCGSYGAMERIALTPLPFVYVVRSIL</sequence>
<evidence type="ECO:0000256" key="1">
    <source>
        <dbReference type="ARBA" id="ARBA00004651"/>
    </source>
</evidence>
<keyword evidence="4 8" id="KW-0812">Transmembrane</keyword>
<evidence type="ECO:0000313" key="10">
    <source>
        <dbReference type="Proteomes" id="UP000266841"/>
    </source>
</evidence>
<feature type="transmembrane region" description="Helical" evidence="8">
    <location>
        <begin position="96"/>
        <end position="116"/>
    </location>
</feature>
<dbReference type="GO" id="GO:0005886">
    <property type="term" value="C:plasma membrane"/>
    <property type="evidence" value="ECO:0007669"/>
    <property type="project" value="UniProtKB-SubCell"/>
</dbReference>
<reference evidence="9 10" key="1">
    <citation type="journal article" date="2012" name="Genome Biol.">
        <title>Genome and low-iron response of an oceanic diatom adapted to chronic iron limitation.</title>
        <authorList>
            <person name="Lommer M."/>
            <person name="Specht M."/>
            <person name="Roy A.S."/>
            <person name="Kraemer L."/>
            <person name="Andreson R."/>
            <person name="Gutowska M.A."/>
            <person name="Wolf J."/>
            <person name="Bergner S.V."/>
            <person name="Schilhabel M.B."/>
            <person name="Klostermeier U.C."/>
            <person name="Beiko R.G."/>
            <person name="Rosenstiel P."/>
            <person name="Hippler M."/>
            <person name="Laroche J."/>
        </authorList>
    </citation>
    <scope>NUCLEOTIDE SEQUENCE [LARGE SCALE GENOMIC DNA]</scope>
    <source>
        <strain evidence="9 10">CCMP1005</strain>
    </source>
</reference>
<evidence type="ECO:0000256" key="6">
    <source>
        <dbReference type="ARBA" id="ARBA00023065"/>
    </source>
</evidence>
<evidence type="ECO:0000256" key="5">
    <source>
        <dbReference type="ARBA" id="ARBA00022989"/>
    </source>
</evidence>
<dbReference type="Proteomes" id="UP000266841">
    <property type="component" value="Unassembled WGS sequence"/>
</dbReference>
<dbReference type="GO" id="GO:0005254">
    <property type="term" value="F:chloride channel activity"/>
    <property type="evidence" value="ECO:0007669"/>
    <property type="project" value="InterPro"/>
</dbReference>
<comment type="subcellular location">
    <subcellularLocation>
        <location evidence="1">Cell membrane</location>
        <topology evidence="1">Multi-pass membrane protein</topology>
    </subcellularLocation>
</comment>
<proteinExistence type="predicted"/>
<dbReference type="PANTHER" id="PTHR33281:SF19">
    <property type="entry name" value="VOLTAGE-DEPENDENT ANION CHANNEL-FORMING PROTEIN YNEE"/>
    <property type="match status" value="1"/>
</dbReference>
<dbReference type="OMA" id="PEIYVIH"/>
<evidence type="ECO:0000256" key="8">
    <source>
        <dbReference type="SAM" id="Phobius"/>
    </source>
</evidence>
<protein>
    <submittedName>
        <fullName evidence="9">Uncharacterized protein</fullName>
    </submittedName>
</protein>
<dbReference type="Pfam" id="PF25539">
    <property type="entry name" value="Bestrophin_2"/>
    <property type="match status" value="1"/>
</dbReference>
<dbReference type="OrthoDB" id="1368at2759"/>
<keyword evidence="10" id="KW-1185">Reference proteome</keyword>
<gene>
    <name evidence="9" type="ORF">THAOC_20799</name>
</gene>
<evidence type="ECO:0000256" key="2">
    <source>
        <dbReference type="ARBA" id="ARBA00022448"/>
    </source>
</evidence>
<dbReference type="PANTHER" id="PTHR33281">
    <property type="entry name" value="UPF0187 PROTEIN YNEE"/>
    <property type="match status" value="1"/>
</dbReference>
<evidence type="ECO:0000256" key="3">
    <source>
        <dbReference type="ARBA" id="ARBA00022475"/>
    </source>
</evidence>
<evidence type="ECO:0000256" key="4">
    <source>
        <dbReference type="ARBA" id="ARBA00022692"/>
    </source>
</evidence>
<dbReference type="InterPro" id="IPR044669">
    <property type="entry name" value="YneE/VCCN1/2-like"/>
</dbReference>
<keyword evidence="2" id="KW-0813">Transport</keyword>
<keyword evidence="6" id="KW-0406">Ion transport</keyword>
<dbReference type="EMBL" id="AGNL01023787">
    <property type="protein sequence ID" value="EJK59033.1"/>
    <property type="molecule type" value="Genomic_DNA"/>
</dbReference>
<keyword evidence="5 8" id="KW-1133">Transmembrane helix</keyword>
<organism evidence="9 10">
    <name type="scientific">Thalassiosira oceanica</name>
    <name type="common">Marine diatom</name>
    <dbReference type="NCBI Taxonomy" id="159749"/>
    <lineage>
        <taxon>Eukaryota</taxon>
        <taxon>Sar</taxon>
        <taxon>Stramenopiles</taxon>
        <taxon>Ochrophyta</taxon>
        <taxon>Bacillariophyta</taxon>
        <taxon>Coscinodiscophyceae</taxon>
        <taxon>Thalassiosirophycidae</taxon>
        <taxon>Thalassiosirales</taxon>
        <taxon>Thalassiosiraceae</taxon>
        <taxon>Thalassiosira</taxon>
    </lineage>
</organism>